<comment type="similarity">
    <text evidence="1">Belongs to the glycosyl hydrolase 8 (cellulase D) family.</text>
</comment>
<dbReference type="EMBL" id="JANCLT010000002">
    <property type="protein sequence ID" value="MCP8967820.1"/>
    <property type="molecule type" value="Genomic_DNA"/>
</dbReference>
<dbReference type="SUPFAM" id="SSF48208">
    <property type="entry name" value="Six-hairpin glycosidases"/>
    <property type="match status" value="1"/>
</dbReference>
<keyword evidence="3" id="KW-0326">Glycosidase</keyword>
<dbReference type="InterPro" id="IPR008928">
    <property type="entry name" value="6-hairpin_glycosidase_sf"/>
</dbReference>
<dbReference type="Gene3D" id="1.50.10.10">
    <property type="match status" value="1"/>
</dbReference>
<accession>A0AA41X6P3</accession>
<comment type="caution">
    <text evidence="4">The sequence shown here is derived from an EMBL/GenBank/DDBJ whole genome shotgun (WGS) entry which is preliminary data.</text>
</comment>
<dbReference type="RefSeq" id="WP_254757734.1">
    <property type="nucleotide sequence ID" value="NZ_JANCLT010000002.1"/>
</dbReference>
<dbReference type="GO" id="GO:0005975">
    <property type="term" value="P:carbohydrate metabolic process"/>
    <property type="evidence" value="ECO:0007669"/>
    <property type="project" value="InterPro"/>
</dbReference>
<dbReference type="GO" id="GO:0004553">
    <property type="term" value="F:hydrolase activity, hydrolyzing O-glycosyl compounds"/>
    <property type="evidence" value="ECO:0007669"/>
    <property type="project" value="InterPro"/>
</dbReference>
<reference evidence="4" key="1">
    <citation type="submission" date="2022-07" db="EMBL/GenBank/DDBJ databases">
        <authorList>
            <person name="Li W.-J."/>
            <person name="Deng Q.-Q."/>
        </authorList>
    </citation>
    <scope>NUCLEOTIDE SEQUENCE</scope>
    <source>
        <strain evidence="4">SYSU M60031</strain>
    </source>
</reference>
<evidence type="ECO:0000256" key="3">
    <source>
        <dbReference type="ARBA" id="ARBA00023295"/>
    </source>
</evidence>
<protein>
    <submittedName>
        <fullName evidence="4">Glycosyl hydrolase family 8</fullName>
    </submittedName>
</protein>
<evidence type="ECO:0000256" key="2">
    <source>
        <dbReference type="ARBA" id="ARBA00022801"/>
    </source>
</evidence>
<sequence length="363" mass="40955">MRRFFIPILLILALASAWIWQQLQNQASRPPASPSLPVTNPTERFILQKLQNPNGTLATYVKPRTETDSDLAAGRDALSESSGLWLLYQLEKGDAAAFDQHWKIVQQYFLMKDGLLLWKVDQDGTPGTQVNALIDDWRIAEALYGASVKFKNPAYKEDANRICRAVQRYNRAGSFYVDFYDSISQTQEESLTVSYINPAAIRLAEDNGAIPGGSYQEAVDFLKNLPTRGWAFPIRYTKGSFSYDQDINLIDQSYVAYHRILAGIPSPEYLQFLKEKLQPNGRLYGHYALGTGKPSVNYESAALYALTILFLLESDEPDLAGKLYKRMQQLRDSQTGAYGYDNGNTHIFDNLLPLLAQQQIEPS</sequence>
<evidence type="ECO:0000313" key="5">
    <source>
        <dbReference type="Proteomes" id="UP001156102"/>
    </source>
</evidence>
<dbReference type="Proteomes" id="UP001156102">
    <property type="component" value="Unassembled WGS sequence"/>
</dbReference>
<organism evidence="4 5">
    <name type="scientific">Ectobacillus ponti</name>
    <dbReference type="NCBI Taxonomy" id="2961894"/>
    <lineage>
        <taxon>Bacteria</taxon>
        <taxon>Bacillati</taxon>
        <taxon>Bacillota</taxon>
        <taxon>Bacilli</taxon>
        <taxon>Bacillales</taxon>
        <taxon>Bacillaceae</taxon>
        <taxon>Ectobacillus</taxon>
    </lineage>
</organism>
<evidence type="ECO:0000256" key="1">
    <source>
        <dbReference type="ARBA" id="ARBA00009209"/>
    </source>
</evidence>
<name>A0AA41X6P3_9BACI</name>
<gene>
    <name evidence="4" type="ORF">NK662_04615</name>
</gene>
<keyword evidence="5" id="KW-1185">Reference proteome</keyword>
<dbReference type="InterPro" id="IPR012341">
    <property type="entry name" value="6hp_glycosidase-like_sf"/>
</dbReference>
<proteinExistence type="inferred from homology"/>
<evidence type="ECO:0000313" key="4">
    <source>
        <dbReference type="EMBL" id="MCP8967820.1"/>
    </source>
</evidence>
<keyword evidence="2 4" id="KW-0378">Hydrolase</keyword>
<dbReference type="Pfam" id="PF01270">
    <property type="entry name" value="Glyco_hydro_8"/>
    <property type="match status" value="1"/>
</dbReference>
<dbReference type="AlphaFoldDB" id="A0AA41X6P3"/>
<dbReference type="InterPro" id="IPR002037">
    <property type="entry name" value="Glyco_hydro_8"/>
</dbReference>